<dbReference type="Proteomes" id="UP000035955">
    <property type="component" value="Unassembled WGS sequence"/>
</dbReference>
<evidence type="ECO:0000256" key="4">
    <source>
        <dbReference type="ARBA" id="ARBA00022692"/>
    </source>
</evidence>
<keyword evidence="6 8" id="KW-0472">Membrane</keyword>
<dbReference type="InterPro" id="IPR039426">
    <property type="entry name" value="TonB-dep_rcpt-like"/>
</dbReference>
<evidence type="ECO:0000256" key="5">
    <source>
        <dbReference type="ARBA" id="ARBA00023077"/>
    </source>
</evidence>
<keyword evidence="3 8" id="KW-1134">Transmembrane beta strand</keyword>
<dbReference type="Gene3D" id="2.40.170.20">
    <property type="entry name" value="TonB-dependent receptor, beta-barrel domain"/>
    <property type="match status" value="1"/>
</dbReference>
<evidence type="ECO:0000313" key="10">
    <source>
        <dbReference type="EMBL" id="KMO34437.1"/>
    </source>
</evidence>
<proteinExistence type="inferred from homology"/>
<protein>
    <submittedName>
        <fullName evidence="10">TonB-dependent receptor</fullName>
    </submittedName>
</protein>
<dbReference type="PANTHER" id="PTHR32552">
    <property type="entry name" value="FERRICHROME IRON RECEPTOR-RELATED"/>
    <property type="match status" value="1"/>
</dbReference>
<evidence type="ECO:0000259" key="9">
    <source>
        <dbReference type="Pfam" id="PF00593"/>
    </source>
</evidence>
<comment type="caution">
    <text evidence="10">The sequence shown here is derived from an EMBL/GenBank/DDBJ whole genome shotgun (WGS) entry which is preliminary data.</text>
</comment>
<dbReference type="PATRIC" id="fig|298794.3.peg.1114"/>
<dbReference type="OrthoDB" id="9760333at2"/>
<dbReference type="PROSITE" id="PS52016">
    <property type="entry name" value="TONB_DEPENDENT_REC_3"/>
    <property type="match status" value="1"/>
</dbReference>
<gene>
    <name evidence="10" type="ORF">VQ02_19115</name>
</gene>
<comment type="similarity">
    <text evidence="8">Belongs to the TonB-dependent receptor family.</text>
</comment>
<reference evidence="10 11" key="1">
    <citation type="submission" date="2015-03" db="EMBL/GenBank/DDBJ databases">
        <title>Genome sequencing of Methylobacterium variabile DSM 16961.</title>
        <authorList>
            <person name="Chaudhry V."/>
            <person name="Patil P.B."/>
        </authorList>
    </citation>
    <scope>NUCLEOTIDE SEQUENCE [LARGE SCALE GENOMIC DNA]</scope>
    <source>
        <strain evidence="10 11">DSM 16961</strain>
    </source>
</reference>
<dbReference type="GO" id="GO:0015344">
    <property type="term" value="F:siderophore uptake transmembrane transporter activity"/>
    <property type="evidence" value="ECO:0007669"/>
    <property type="project" value="TreeGrafter"/>
</dbReference>
<evidence type="ECO:0000256" key="7">
    <source>
        <dbReference type="ARBA" id="ARBA00023237"/>
    </source>
</evidence>
<dbReference type="Pfam" id="PF00593">
    <property type="entry name" value="TonB_dep_Rec_b-barrel"/>
    <property type="match status" value="1"/>
</dbReference>
<keyword evidence="10" id="KW-0675">Receptor</keyword>
<evidence type="ECO:0000256" key="6">
    <source>
        <dbReference type="ARBA" id="ARBA00023136"/>
    </source>
</evidence>
<comment type="subcellular location">
    <subcellularLocation>
        <location evidence="1 8">Cell outer membrane</location>
        <topology evidence="1 8">Multi-pass membrane protein</topology>
    </subcellularLocation>
</comment>
<feature type="domain" description="TonB-dependent receptor-like beta-barrel" evidence="9">
    <location>
        <begin position="13"/>
        <end position="378"/>
    </location>
</feature>
<evidence type="ECO:0000313" key="11">
    <source>
        <dbReference type="Proteomes" id="UP000035955"/>
    </source>
</evidence>
<dbReference type="RefSeq" id="WP_048445797.1">
    <property type="nucleotide sequence ID" value="NZ_LABY01000134.1"/>
</dbReference>
<evidence type="ECO:0000256" key="8">
    <source>
        <dbReference type="PROSITE-ProRule" id="PRU01360"/>
    </source>
</evidence>
<sequence length="408" mass="44331">AAGGVSRYNEDFLTSSYRVTSVTGQATNSLAIQPQEIQGMTGEVGLRTKFQTGMLGHYLTVSAVEANNRNYRGGFLTPTLPVFQTNIYDPIHLPRGSVNTLFLPRSNERPLFTELSARSVGIADTLSLGEDRFLLTLGGRFQEIDQQSYVTAPGATFGNVASNYQRGRFSPAIAAVFRPFDNLSFYGNYIEALEPTQIAPVVAINANEVFPPAVSRQQEIGAKYDFGTVAVTASLFEIEQPNAFTDPATRRFSVSGLQRNRGLELSVFGEPVPGVRLLGGVTFIDGRLVNVAERQFNGNVAPGVPDVAFNLYGEVDMPPWLAPGLTLTGRAIYTSSQFYNQANTQSVPDWTRFDAGLRYTFEGVSGKPVTVRAIVENVFDNSYWASAARGFLAVGAPRTVIVSATVDF</sequence>
<name>A0A0J6SLC3_9HYPH</name>
<evidence type="ECO:0000256" key="3">
    <source>
        <dbReference type="ARBA" id="ARBA00022452"/>
    </source>
</evidence>
<keyword evidence="5" id="KW-0798">TonB box</keyword>
<evidence type="ECO:0000256" key="1">
    <source>
        <dbReference type="ARBA" id="ARBA00004571"/>
    </source>
</evidence>
<accession>A0A0J6SLC3</accession>
<dbReference type="InterPro" id="IPR036942">
    <property type="entry name" value="Beta-barrel_TonB_sf"/>
</dbReference>
<dbReference type="EMBL" id="LABY01000134">
    <property type="protein sequence ID" value="KMO34437.1"/>
    <property type="molecule type" value="Genomic_DNA"/>
</dbReference>
<dbReference type="AlphaFoldDB" id="A0A0J6SLC3"/>
<keyword evidence="11" id="KW-1185">Reference proteome</keyword>
<dbReference type="GO" id="GO:0009279">
    <property type="term" value="C:cell outer membrane"/>
    <property type="evidence" value="ECO:0007669"/>
    <property type="project" value="UniProtKB-SubCell"/>
</dbReference>
<keyword evidence="4 8" id="KW-0812">Transmembrane</keyword>
<evidence type="ECO:0000256" key="2">
    <source>
        <dbReference type="ARBA" id="ARBA00022448"/>
    </source>
</evidence>
<dbReference type="InterPro" id="IPR000531">
    <property type="entry name" value="Beta-barrel_TonB"/>
</dbReference>
<dbReference type="PANTHER" id="PTHR32552:SF82">
    <property type="entry name" value="FCUA PROTEIN"/>
    <property type="match status" value="1"/>
</dbReference>
<feature type="non-terminal residue" evidence="10">
    <location>
        <position position="1"/>
    </location>
</feature>
<dbReference type="SUPFAM" id="SSF56935">
    <property type="entry name" value="Porins"/>
    <property type="match status" value="1"/>
</dbReference>
<keyword evidence="2 8" id="KW-0813">Transport</keyword>
<organism evidence="10 11">
    <name type="scientific">Methylobacterium variabile</name>
    <dbReference type="NCBI Taxonomy" id="298794"/>
    <lineage>
        <taxon>Bacteria</taxon>
        <taxon>Pseudomonadati</taxon>
        <taxon>Pseudomonadota</taxon>
        <taxon>Alphaproteobacteria</taxon>
        <taxon>Hyphomicrobiales</taxon>
        <taxon>Methylobacteriaceae</taxon>
        <taxon>Methylobacterium</taxon>
    </lineage>
</organism>
<keyword evidence="7 8" id="KW-0998">Cell outer membrane</keyword>